<organism evidence="2 3">
    <name type="scientific">Scyliorhinus torazame</name>
    <name type="common">Cloudy catshark</name>
    <name type="synonym">Catulus torazame</name>
    <dbReference type="NCBI Taxonomy" id="75743"/>
    <lineage>
        <taxon>Eukaryota</taxon>
        <taxon>Metazoa</taxon>
        <taxon>Chordata</taxon>
        <taxon>Craniata</taxon>
        <taxon>Vertebrata</taxon>
        <taxon>Chondrichthyes</taxon>
        <taxon>Elasmobranchii</taxon>
        <taxon>Galeomorphii</taxon>
        <taxon>Galeoidea</taxon>
        <taxon>Carcharhiniformes</taxon>
        <taxon>Scyliorhinidae</taxon>
        <taxon>Scyliorhinus</taxon>
    </lineage>
</organism>
<evidence type="ECO:0000256" key="1">
    <source>
        <dbReference type="SAM" id="MobiDB-lite"/>
    </source>
</evidence>
<name>A0A401QFS8_SCYTO</name>
<accession>A0A401QFS8</accession>
<evidence type="ECO:0000313" key="2">
    <source>
        <dbReference type="EMBL" id="GCB84278.1"/>
    </source>
</evidence>
<keyword evidence="3" id="KW-1185">Reference proteome</keyword>
<gene>
    <name evidence="2" type="ORF">scyTo_0025005</name>
</gene>
<reference evidence="2 3" key="1">
    <citation type="journal article" date="2018" name="Nat. Ecol. Evol.">
        <title>Shark genomes provide insights into elasmobranch evolution and the origin of vertebrates.</title>
        <authorList>
            <person name="Hara Y"/>
            <person name="Yamaguchi K"/>
            <person name="Onimaru K"/>
            <person name="Kadota M"/>
            <person name="Koyanagi M"/>
            <person name="Keeley SD"/>
            <person name="Tatsumi K"/>
            <person name="Tanaka K"/>
            <person name="Motone F"/>
            <person name="Kageyama Y"/>
            <person name="Nozu R"/>
            <person name="Adachi N"/>
            <person name="Nishimura O"/>
            <person name="Nakagawa R"/>
            <person name="Tanegashima C"/>
            <person name="Kiyatake I"/>
            <person name="Matsumoto R"/>
            <person name="Murakumo K"/>
            <person name="Nishida K"/>
            <person name="Terakita A"/>
            <person name="Kuratani S"/>
            <person name="Sato K"/>
            <person name="Hyodo S Kuraku.S."/>
        </authorList>
    </citation>
    <scope>NUCLEOTIDE SEQUENCE [LARGE SCALE GENOMIC DNA]</scope>
</reference>
<comment type="caution">
    <text evidence="2">The sequence shown here is derived from an EMBL/GenBank/DDBJ whole genome shotgun (WGS) entry which is preliminary data.</text>
</comment>
<dbReference type="Proteomes" id="UP000288216">
    <property type="component" value="Unassembled WGS sequence"/>
</dbReference>
<sequence length="50" mass="5160">MLGRQEFSEISSQVIDYMRNSGVGAGGRGPPGPPGPPGAITNADLSLYLQ</sequence>
<dbReference type="AlphaFoldDB" id="A0A401QFS8"/>
<dbReference type="EMBL" id="BFAA01066636">
    <property type="protein sequence ID" value="GCB84278.1"/>
    <property type="molecule type" value="Genomic_DNA"/>
</dbReference>
<feature type="region of interest" description="Disordered" evidence="1">
    <location>
        <begin position="19"/>
        <end position="43"/>
    </location>
</feature>
<feature type="non-terminal residue" evidence="2">
    <location>
        <position position="50"/>
    </location>
</feature>
<proteinExistence type="predicted"/>
<protein>
    <submittedName>
        <fullName evidence="2">Uncharacterized protein</fullName>
    </submittedName>
</protein>
<evidence type="ECO:0000313" key="3">
    <source>
        <dbReference type="Proteomes" id="UP000288216"/>
    </source>
</evidence>